<dbReference type="Gene3D" id="3.40.720.10">
    <property type="entry name" value="Alkaline Phosphatase, subunit A"/>
    <property type="match status" value="1"/>
</dbReference>
<keyword evidence="3" id="KW-0464">Manganese</keyword>
<dbReference type="Pfam" id="PF01676">
    <property type="entry name" value="Metalloenzyme"/>
    <property type="match status" value="1"/>
</dbReference>
<dbReference type="InterPro" id="IPR017850">
    <property type="entry name" value="Alkaline_phosphatase_core_sf"/>
</dbReference>
<dbReference type="PANTHER" id="PTHR21110">
    <property type="entry name" value="PHOSPHOPENTOMUTASE"/>
    <property type="match status" value="1"/>
</dbReference>
<sequence>MCRRSQVGARFDLSGGWAENALVLAFLFVDGLGLSHDPRSALQRLNLPTLRALSGGFSQEPFNRPNLAYRVLDARLGVEGLPQSGTGQTTLLTGLNAAQMLGYHQGPHPLSKLQTLLQQDSLQVWATQQGLRVLHANAYRPEYLEKVQTSRRNLLSAFGFAARAARLELLPIHHPQALLPAFWPEPEAAGARFAQIAQQHDLTFLECWALDYTAHRMPEKLDERWLELDRFLEGFLNANPTATLLLTADHGNAEEPWHTQHTLNPVPLIVYGALAGKVPAMHSLTDLAPWIRQQFVGLI</sequence>
<proteinExistence type="inferred from homology"/>
<dbReference type="SUPFAM" id="SSF53649">
    <property type="entry name" value="Alkaline phosphatase-like"/>
    <property type="match status" value="1"/>
</dbReference>
<evidence type="ECO:0000313" key="5">
    <source>
        <dbReference type="EMBL" id="AWR87047.1"/>
    </source>
</evidence>
<evidence type="ECO:0000256" key="2">
    <source>
        <dbReference type="ARBA" id="ARBA00022723"/>
    </source>
</evidence>
<protein>
    <recommendedName>
        <fullName evidence="4">Metalloenzyme domain-containing protein</fullName>
    </recommendedName>
</protein>
<evidence type="ECO:0000259" key="4">
    <source>
        <dbReference type="Pfam" id="PF01676"/>
    </source>
</evidence>
<evidence type="ECO:0000313" key="6">
    <source>
        <dbReference type="Proteomes" id="UP000263013"/>
    </source>
</evidence>
<comment type="similarity">
    <text evidence="1">Belongs to the phosphopentomutase family.</text>
</comment>
<keyword evidence="2" id="KW-0479">Metal-binding</keyword>
<evidence type="ECO:0000256" key="1">
    <source>
        <dbReference type="ARBA" id="ARBA00010373"/>
    </source>
</evidence>
<dbReference type="InterPro" id="IPR010045">
    <property type="entry name" value="DeoB"/>
</dbReference>
<dbReference type="EMBL" id="CP021130">
    <property type="protein sequence ID" value="AWR87047.1"/>
    <property type="molecule type" value="Genomic_DNA"/>
</dbReference>
<dbReference type="Proteomes" id="UP000263013">
    <property type="component" value="Chromosome"/>
</dbReference>
<accession>A0ABM6WIN8</accession>
<name>A0ABM6WIN8_9DEIN</name>
<keyword evidence="6" id="KW-1185">Reference proteome</keyword>
<dbReference type="InterPro" id="IPR006124">
    <property type="entry name" value="Metalloenzyme"/>
</dbReference>
<gene>
    <name evidence="5" type="ORF">Mtai_v1c18130</name>
</gene>
<evidence type="ECO:0000256" key="3">
    <source>
        <dbReference type="ARBA" id="ARBA00023211"/>
    </source>
</evidence>
<feature type="domain" description="Metalloenzyme" evidence="4">
    <location>
        <begin position="197"/>
        <end position="290"/>
    </location>
</feature>
<dbReference type="PANTHER" id="PTHR21110:SF0">
    <property type="entry name" value="PHOSPHOPENTOMUTASE"/>
    <property type="match status" value="1"/>
</dbReference>
<organism evidence="5 6">
    <name type="scientific">Meiothermus taiwanensis WR-220</name>
    <dbReference type="NCBI Taxonomy" id="1339250"/>
    <lineage>
        <taxon>Bacteria</taxon>
        <taxon>Thermotogati</taxon>
        <taxon>Deinococcota</taxon>
        <taxon>Deinococci</taxon>
        <taxon>Thermales</taxon>
        <taxon>Thermaceae</taxon>
        <taxon>Meiothermus</taxon>
    </lineage>
</organism>
<reference evidence="5 6" key="1">
    <citation type="submission" date="2017-05" db="EMBL/GenBank/DDBJ databases">
        <title>Complete genome sequence of Meiothermus taiwanensis WR-220.</title>
        <authorList>
            <person name="Wu W.-L."/>
            <person name="Lo W.-S."/>
            <person name="Kuo C.-H."/>
            <person name="Wu S.-H."/>
        </authorList>
    </citation>
    <scope>NUCLEOTIDE SEQUENCE [LARGE SCALE GENOMIC DNA]</scope>
    <source>
        <strain evidence="5 6">WR-220</strain>
    </source>
</reference>